<comment type="caution">
    <text evidence="6">The sequence shown here is derived from an EMBL/GenBank/DDBJ whole genome shotgun (WGS) entry which is preliminary data.</text>
</comment>
<dbReference type="CDD" id="cd00371">
    <property type="entry name" value="HMA"/>
    <property type="match status" value="1"/>
</dbReference>
<keyword evidence="2" id="KW-0636">Prenylation</keyword>
<evidence type="ECO:0000256" key="4">
    <source>
        <dbReference type="SAM" id="MobiDB-lite"/>
    </source>
</evidence>
<evidence type="ECO:0000256" key="2">
    <source>
        <dbReference type="ARBA" id="ARBA00023289"/>
    </source>
</evidence>
<dbReference type="PROSITE" id="PS50846">
    <property type="entry name" value="HMA_2"/>
    <property type="match status" value="1"/>
</dbReference>
<organism evidence="6 7">
    <name type="scientific">Thalictrum thalictroides</name>
    <name type="common">Rue-anemone</name>
    <name type="synonym">Anemone thalictroides</name>
    <dbReference type="NCBI Taxonomy" id="46969"/>
    <lineage>
        <taxon>Eukaryota</taxon>
        <taxon>Viridiplantae</taxon>
        <taxon>Streptophyta</taxon>
        <taxon>Embryophyta</taxon>
        <taxon>Tracheophyta</taxon>
        <taxon>Spermatophyta</taxon>
        <taxon>Magnoliopsida</taxon>
        <taxon>Ranunculales</taxon>
        <taxon>Ranunculaceae</taxon>
        <taxon>Thalictroideae</taxon>
        <taxon>Thalictrum</taxon>
    </lineage>
</organism>
<name>A0A7J6VEG2_THATH</name>
<proteinExistence type="inferred from homology"/>
<feature type="compositionally biased region" description="Basic and acidic residues" evidence="4">
    <location>
        <begin position="106"/>
        <end position="159"/>
    </location>
</feature>
<reference evidence="6 7" key="1">
    <citation type="submission" date="2020-06" db="EMBL/GenBank/DDBJ databases">
        <title>Transcriptomic and genomic resources for Thalictrum thalictroides and T. hernandezii: Facilitating candidate gene discovery in an emerging model plant lineage.</title>
        <authorList>
            <person name="Arias T."/>
            <person name="Riano-Pachon D.M."/>
            <person name="Di Stilio V.S."/>
        </authorList>
    </citation>
    <scope>NUCLEOTIDE SEQUENCE [LARGE SCALE GENOMIC DNA]</scope>
    <source>
        <strain evidence="7">cv. WT478/WT964</strain>
        <tissue evidence="6">Leaves</tissue>
    </source>
</reference>
<keyword evidence="2" id="KW-0449">Lipoprotein</keyword>
<comment type="similarity">
    <text evidence="3">Belongs to the HIPP family.</text>
</comment>
<feature type="region of interest" description="Disordered" evidence="4">
    <location>
        <begin position="1"/>
        <end position="33"/>
    </location>
</feature>
<evidence type="ECO:0000259" key="5">
    <source>
        <dbReference type="PROSITE" id="PS50846"/>
    </source>
</evidence>
<keyword evidence="1" id="KW-0479">Metal-binding</keyword>
<sequence length="300" mass="34433">MGAEENKPEEKKVEEKKVEEEVKKPEEEKKPEEKEQVIITVVLKVHMHCEACAQEIQKRILRMKGVKTAEADLKSSQVTVTGVFDPPKLVEYVYKRTGKHAMIVKTEPEKKEEEEKSKEEKVEEKKEEAEKGDAEKKEGEEAKPAEEEAKKEEEAETTKVRIIGISGVKTAEADLKSSQVTVTGVFDPPKLVEYVYKRTGKHAMIVKTEPEKKEEEEKSKEEKVEEKKEEAEKGDAEKKEGEEAKPAEEEAKKEEEAETTKVVVELQKNEYYYYPPKYNMEYAYPPQIFSDENPNACSVM</sequence>
<feature type="region of interest" description="Disordered" evidence="4">
    <location>
        <begin position="105"/>
        <end position="164"/>
    </location>
</feature>
<dbReference type="PANTHER" id="PTHR46195:SF2">
    <property type="entry name" value="HEAVY METAL-ASSOCIATED ISOPRENYLATED PLANT PROTEIN 7"/>
    <property type="match status" value="1"/>
</dbReference>
<gene>
    <name evidence="6" type="ORF">FRX31_027326</name>
</gene>
<dbReference type="InterPro" id="IPR036163">
    <property type="entry name" value="HMA_dom_sf"/>
</dbReference>
<dbReference type="Proteomes" id="UP000554482">
    <property type="component" value="Unassembled WGS sequence"/>
</dbReference>
<accession>A0A7J6VEG2</accession>
<dbReference type="OrthoDB" id="689350at2759"/>
<feature type="domain" description="HMA" evidence="5">
    <location>
        <begin position="38"/>
        <end position="102"/>
    </location>
</feature>
<dbReference type="AlphaFoldDB" id="A0A7J6VEG2"/>
<dbReference type="SUPFAM" id="SSF55008">
    <property type="entry name" value="HMA, heavy metal-associated domain"/>
    <property type="match status" value="1"/>
</dbReference>
<dbReference type="InterPro" id="IPR006121">
    <property type="entry name" value="HMA_dom"/>
</dbReference>
<dbReference type="Pfam" id="PF00403">
    <property type="entry name" value="HMA"/>
    <property type="match status" value="1"/>
</dbReference>
<protein>
    <submittedName>
        <fullName evidence="6">Heavy metal-associated isoprenylated plant protein 3-like</fullName>
    </submittedName>
</protein>
<dbReference type="InterPro" id="IPR044577">
    <property type="entry name" value="HIPP4/7/8/17/18/19"/>
</dbReference>
<evidence type="ECO:0000256" key="3">
    <source>
        <dbReference type="ARBA" id="ARBA00024045"/>
    </source>
</evidence>
<dbReference type="Gene3D" id="3.30.70.100">
    <property type="match status" value="2"/>
</dbReference>
<dbReference type="EMBL" id="JABWDY010033957">
    <property type="protein sequence ID" value="KAF5183091.1"/>
    <property type="molecule type" value="Genomic_DNA"/>
</dbReference>
<feature type="region of interest" description="Disordered" evidence="4">
    <location>
        <begin position="205"/>
        <end position="261"/>
    </location>
</feature>
<dbReference type="GO" id="GO:0046872">
    <property type="term" value="F:metal ion binding"/>
    <property type="evidence" value="ECO:0007669"/>
    <property type="project" value="UniProtKB-KW"/>
</dbReference>
<evidence type="ECO:0000256" key="1">
    <source>
        <dbReference type="ARBA" id="ARBA00022723"/>
    </source>
</evidence>
<keyword evidence="7" id="KW-1185">Reference proteome</keyword>
<dbReference type="PANTHER" id="PTHR46195">
    <property type="entry name" value="HEAVY METAL-ASSOCIATED ISOPRENYLATED PLANT PROTEIN 7"/>
    <property type="match status" value="1"/>
</dbReference>
<evidence type="ECO:0000313" key="6">
    <source>
        <dbReference type="EMBL" id="KAF5183091.1"/>
    </source>
</evidence>
<evidence type="ECO:0000313" key="7">
    <source>
        <dbReference type="Proteomes" id="UP000554482"/>
    </source>
</evidence>
<feature type="compositionally biased region" description="Basic and acidic residues" evidence="4">
    <location>
        <begin position="208"/>
        <end position="259"/>
    </location>
</feature>